<proteinExistence type="predicted"/>
<name>A0ABQ9ILY8_9NEOP</name>
<comment type="caution">
    <text evidence="1">The sequence shown here is derived from an EMBL/GenBank/DDBJ whole genome shotgun (WGS) entry which is preliminary data.</text>
</comment>
<dbReference type="PANTHER" id="PTHR45749">
    <property type="match status" value="1"/>
</dbReference>
<accession>A0ABQ9ILY8</accession>
<dbReference type="EMBL" id="JARBHB010000001">
    <property type="protein sequence ID" value="KAJ8897710.1"/>
    <property type="molecule type" value="Genomic_DNA"/>
</dbReference>
<gene>
    <name evidence="1" type="ORF">PR048_003060</name>
</gene>
<reference evidence="1 2" key="1">
    <citation type="submission" date="2023-02" db="EMBL/GenBank/DDBJ databases">
        <title>LHISI_Scaffold_Assembly.</title>
        <authorList>
            <person name="Stuart O.P."/>
            <person name="Cleave R."/>
            <person name="Magrath M.J.L."/>
            <person name="Mikheyev A.S."/>
        </authorList>
    </citation>
    <scope>NUCLEOTIDE SEQUENCE [LARGE SCALE GENOMIC DNA]</scope>
    <source>
        <strain evidence="1">Daus_M_001</strain>
        <tissue evidence="1">Leg muscle</tissue>
    </source>
</reference>
<sequence>MNATCSNLASEGQTSYLSATICEEVMDLLATKVKKIIIIDVKRAKYFSIIVDSTPDISHTDQL</sequence>
<evidence type="ECO:0008006" key="3">
    <source>
        <dbReference type="Google" id="ProtNLM"/>
    </source>
</evidence>
<evidence type="ECO:0000313" key="2">
    <source>
        <dbReference type="Proteomes" id="UP001159363"/>
    </source>
</evidence>
<dbReference type="Proteomes" id="UP001159363">
    <property type="component" value="Chromosome 1"/>
</dbReference>
<protein>
    <recommendedName>
        <fullName evidence="3">DUF4371 domain-containing protein</fullName>
    </recommendedName>
</protein>
<evidence type="ECO:0000313" key="1">
    <source>
        <dbReference type="EMBL" id="KAJ8897710.1"/>
    </source>
</evidence>
<keyword evidence="2" id="KW-1185">Reference proteome</keyword>
<organism evidence="1 2">
    <name type="scientific">Dryococelus australis</name>
    <dbReference type="NCBI Taxonomy" id="614101"/>
    <lineage>
        <taxon>Eukaryota</taxon>
        <taxon>Metazoa</taxon>
        <taxon>Ecdysozoa</taxon>
        <taxon>Arthropoda</taxon>
        <taxon>Hexapoda</taxon>
        <taxon>Insecta</taxon>
        <taxon>Pterygota</taxon>
        <taxon>Neoptera</taxon>
        <taxon>Polyneoptera</taxon>
        <taxon>Phasmatodea</taxon>
        <taxon>Verophasmatodea</taxon>
        <taxon>Anareolatae</taxon>
        <taxon>Phasmatidae</taxon>
        <taxon>Eurycanthinae</taxon>
        <taxon>Dryococelus</taxon>
    </lineage>
</organism>
<dbReference type="PANTHER" id="PTHR45749:SF23">
    <property type="entry name" value="ZINC FINGER MYM-TYPE PROTEIN 1-LIKE"/>
    <property type="match status" value="1"/>
</dbReference>